<name>A0A8A0RPC5_9FIRM</name>
<dbReference type="PANTHER" id="PTHR35091">
    <property type="entry name" value="FLAGELLAR PROTEIN FLIL"/>
    <property type="match status" value="1"/>
</dbReference>
<proteinExistence type="inferred from homology"/>
<feature type="transmembrane region" description="Helical" evidence="10">
    <location>
        <begin position="12"/>
        <end position="31"/>
    </location>
</feature>
<accession>A0A8A0RPC5</accession>
<protein>
    <recommendedName>
        <fullName evidence="10">Flagellar protein FliL</fullName>
    </recommendedName>
</protein>
<dbReference type="EMBL" id="CP059066">
    <property type="protein sequence ID" value="QSQ09418.1"/>
    <property type="molecule type" value="Genomic_DNA"/>
</dbReference>
<evidence type="ECO:0000256" key="6">
    <source>
        <dbReference type="ARBA" id="ARBA00022692"/>
    </source>
</evidence>
<dbReference type="RefSeq" id="WP_206706775.1">
    <property type="nucleotide sequence ID" value="NZ_CP059066.1"/>
</dbReference>
<evidence type="ECO:0000313" key="12">
    <source>
        <dbReference type="Proteomes" id="UP000662904"/>
    </source>
</evidence>
<dbReference type="InterPro" id="IPR005503">
    <property type="entry name" value="FliL"/>
</dbReference>
<comment type="similarity">
    <text evidence="3 10">Belongs to the FliL family.</text>
</comment>
<evidence type="ECO:0000256" key="5">
    <source>
        <dbReference type="ARBA" id="ARBA00022500"/>
    </source>
</evidence>
<organism evidence="11 12">
    <name type="scientific">Koleobacter methoxysyntrophicus</name>
    <dbReference type="NCBI Taxonomy" id="2751313"/>
    <lineage>
        <taxon>Bacteria</taxon>
        <taxon>Bacillati</taxon>
        <taxon>Bacillota</taxon>
        <taxon>Clostridia</taxon>
        <taxon>Koleobacterales</taxon>
        <taxon>Koleobacteraceae</taxon>
        <taxon>Koleobacter</taxon>
    </lineage>
</organism>
<keyword evidence="8 10" id="KW-1133">Transmembrane helix</keyword>
<evidence type="ECO:0000256" key="2">
    <source>
        <dbReference type="ARBA" id="ARBA00004162"/>
    </source>
</evidence>
<evidence type="ECO:0000256" key="8">
    <source>
        <dbReference type="ARBA" id="ARBA00022989"/>
    </source>
</evidence>
<evidence type="ECO:0000256" key="10">
    <source>
        <dbReference type="RuleBase" id="RU364125"/>
    </source>
</evidence>
<evidence type="ECO:0000256" key="1">
    <source>
        <dbReference type="ARBA" id="ARBA00002254"/>
    </source>
</evidence>
<dbReference type="GO" id="GO:0006935">
    <property type="term" value="P:chemotaxis"/>
    <property type="evidence" value="ECO:0007669"/>
    <property type="project" value="UniProtKB-KW"/>
</dbReference>
<keyword evidence="5 10" id="KW-0145">Chemotaxis</keyword>
<evidence type="ECO:0000256" key="7">
    <source>
        <dbReference type="ARBA" id="ARBA00022779"/>
    </source>
</evidence>
<comment type="subcellular location">
    <subcellularLocation>
        <location evidence="2">Cell membrane</location>
        <topology evidence="2">Single-pass membrane protein</topology>
    </subcellularLocation>
</comment>
<dbReference type="GO" id="GO:0071978">
    <property type="term" value="P:bacterial-type flagellum-dependent swarming motility"/>
    <property type="evidence" value="ECO:0007669"/>
    <property type="project" value="TreeGrafter"/>
</dbReference>
<dbReference type="KEGG" id="kme:H0A61_01781"/>
<keyword evidence="7 10" id="KW-0283">Flagellar rotation</keyword>
<keyword evidence="6 10" id="KW-0812">Transmembrane</keyword>
<evidence type="ECO:0000313" key="11">
    <source>
        <dbReference type="EMBL" id="QSQ09418.1"/>
    </source>
</evidence>
<dbReference type="Pfam" id="PF03748">
    <property type="entry name" value="FliL"/>
    <property type="match status" value="1"/>
</dbReference>
<dbReference type="Proteomes" id="UP000662904">
    <property type="component" value="Chromosome"/>
</dbReference>
<evidence type="ECO:0000256" key="3">
    <source>
        <dbReference type="ARBA" id="ARBA00008281"/>
    </source>
</evidence>
<sequence length="145" mass="16803">MYKLKKGKSDYTGMIISALLVITVTIIFLFIKDFNVDPFQIKTKNGLIEKSRCLEDEYLTDLAGGGYIRIKVKVETQDRKLQEELSLRQKEIRSTILSIIRDKTREELSKPEGIEELRRSLNQQLNKMLNGGEDLKVFITEIVTY</sequence>
<dbReference type="GO" id="GO:0009425">
    <property type="term" value="C:bacterial-type flagellum basal body"/>
    <property type="evidence" value="ECO:0007669"/>
    <property type="project" value="InterPro"/>
</dbReference>
<keyword evidence="4 10" id="KW-1003">Cell membrane</keyword>
<gene>
    <name evidence="11" type="ORF">H0A61_01781</name>
</gene>
<keyword evidence="9 10" id="KW-0472">Membrane</keyword>
<reference evidence="11" key="1">
    <citation type="submission" date="2020-07" db="EMBL/GenBank/DDBJ databases">
        <title>Koleobacter methoxysyntrophicus gen. nov., sp. nov., a novel anaerobic bacterium isolated from deep subsurface oil field and proposal of Koleobacterales ord. nov. in the phylum Firmicutes.</title>
        <authorList>
            <person name="Sakamoto S."/>
            <person name="Tamaki H."/>
        </authorList>
    </citation>
    <scope>NUCLEOTIDE SEQUENCE</scope>
    <source>
        <strain evidence="11">NRmbB1</strain>
    </source>
</reference>
<keyword evidence="12" id="KW-1185">Reference proteome</keyword>
<evidence type="ECO:0000256" key="9">
    <source>
        <dbReference type="ARBA" id="ARBA00023136"/>
    </source>
</evidence>
<dbReference type="GO" id="GO:0005886">
    <property type="term" value="C:plasma membrane"/>
    <property type="evidence" value="ECO:0007669"/>
    <property type="project" value="UniProtKB-SubCell"/>
</dbReference>
<comment type="function">
    <text evidence="1 10">Controls the rotational direction of flagella during chemotaxis.</text>
</comment>
<dbReference type="PANTHER" id="PTHR35091:SF2">
    <property type="entry name" value="FLAGELLAR PROTEIN FLIL"/>
    <property type="match status" value="1"/>
</dbReference>
<dbReference type="AlphaFoldDB" id="A0A8A0RPC5"/>
<evidence type="ECO:0000256" key="4">
    <source>
        <dbReference type="ARBA" id="ARBA00022475"/>
    </source>
</evidence>